<dbReference type="InterPro" id="IPR008930">
    <property type="entry name" value="Terpenoid_cyclase/PrenylTrfase"/>
</dbReference>
<name>A0A7R8WNQ5_9CRUS</name>
<proteinExistence type="predicted"/>
<dbReference type="PANTHER" id="PTHR11412:SF171">
    <property type="entry name" value="PREGNANCY ZONE PROTEIN-LIKE PROTEIN"/>
    <property type="match status" value="1"/>
</dbReference>
<dbReference type="OrthoDB" id="6369237at2759"/>
<dbReference type="InterPro" id="IPR011626">
    <property type="entry name" value="Alpha-macroglobulin_TED"/>
</dbReference>
<dbReference type="SUPFAM" id="SSF48239">
    <property type="entry name" value="Terpenoid cyclases/Protein prenyltransferases"/>
    <property type="match status" value="1"/>
</dbReference>
<dbReference type="Gene3D" id="2.60.40.10">
    <property type="entry name" value="Immunoglobulins"/>
    <property type="match status" value="1"/>
</dbReference>
<dbReference type="InterPro" id="IPR001599">
    <property type="entry name" value="Macroglobln_a2"/>
</dbReference>
<organism evidence="1">
    <name type="scientific">Cyprideis torosa</name>
    <dbReference type="NCBI Taxonomy" id="163714"/>
    <lineage>
        <taxon>Eukaryota</taxon>
        <taxon>Metazoa</taxon>
        <taxon>Ecdysozoa</taxon>
        <taxon>Arthropoda</taxon>
        <taxon>Crustacea</taxon>
        <taxon>Oligostraca</taxon>
        <taxon>Ostracoda</taxon>
        <taxon>Podocopa</taxon>
        <taxon>Podocopida</taxon>
        <taxon>Cytherocopina</taxon>
        <taxon>Cytheroidea</taxon>
        <taxon>Cytherideidae</taxon>
        <taxon>Cyprideis</taxon>
    </lineage>
</organism>
<dbReference type="InterPro" id="IPR013783">
    <property type="entry name" value="Ig-like_fold"/>
</dbReference>
<dbReference type="InterPro" id="IPR050473">
    <property type="entry name" value="A2M/Complement_sys"/>
</dbReference>
<dbReference type="Pfam" id="PF00207">
    <property type="entry name" value="A2M"/>
    <property type="match status" value="1"/>
</dbReference>
<feature type="non-terminal residue" evidence="1">
    <location>
        <position position="254"/>
    </location>
</feature>
<reference evidence="1" key="1">
    <citation type="submission" date="2020-11" db="EMBL/GenBank/DDBJ databases">
        <authorList>
            <person name="Tran Van P."/>
        </authorList>
    </citation>
    <scope>NUCLEOTIDE SEQUENCE</scope>
</reference>
<protein>
    <submittedName>
        <fullName evidence="1">Uncharacterized protein</fullName>
    </submittedName>
</protein>
<sequence length="254" mass="28056">NFFVEHNVPYSVKRGEIAHLRMAVHNGFQRTMPVRVSLEEEVPGSMRIVEEGEAVQSGCVAPGASAVFVFNTTFAQLGEVPLVLSAQEDRSVECEGVGEPDVGTSSDTVRFDIRVIPEGVQKEKTENRYMCGQDGDEATFSLAVPEDIVEGSERAFITVSGDLLGPSLERPGYQRQLRYVQRYEDGSFSAFGSRDPEPSIWLTAFVLKSFAAASEYIDVDQNLLQNSVSWIAKNIDPETGCFQNIGTVHHQEMK</sequence>
<dbReference type="GO" id="GO:0004866">
    <property type="term" value="F:endopeptidase inhibitor activity"/>
    <property type="evidence" value="ECO:0007669"/>
    <property type="project" value="InterPro"/>
</dbReference>
<dbReference type="PANTHER" id="PTHR11412">
    <property type="entry name" value="MACROGLOBULIN / COMPLEMENT"/>
    <property type="match status" value="1"/>
</dbReference>
<dbReference type="AlphaFoldDB" id="A0A7R8WNQ5"/>
<dbReference type="Gene3D" id="2.60.120.1540">
    <property type="match status" value="1"/>
</dbReference>
<evidence type="ECO:0000313" key="1">
    <source>
        <dbReference type="EMBL" id="CAD7235220.1"/>
    </source>
</evidence>
<feature type="non-terminal residue" evidence="1">
    <location>
        <position position="1"/>
    </location>
</feature>
<accession>A0A7R8WNQ5</accession>
<dbReference type="EMBL" id="OB671787">
    <property type="protein sequence ID" value="CAD7235220.1"/>
    <property type="molecule type" value="Genomic_DNA"/>
</dbReference>
<dbReference type="GO" id="GO:0005615">
    <property type="term" value="C:extracellular space"/>
    <property type="evidence" value="ECO:0007669"/>
    <property type="project" value="InterPro"/>
</dbReference>
<gene>
    <name evidence="1" type="ORF">CTOB1V02_LOCUS13036</name>
</gene>
<dbReference type="Gene3D" id="1.50.10.20">
    <property type="match status" value="1"/>
</dbReference>
<dbReference type="Pfam" id="PF07678">
    <property type="entry name" value="TED_complement"/>
    <property type="match status" value="1"/>
</dbReference>